<feature type="binding site" evidence="8">
    <location>
        <position position="190"/>
    </location>
    <ligand>
        <name>Zn(2+)</name>
        <dbReference type="ChEBI" id="CHEBI:29105"/>
        <note>catalytic</note>
    </ligand>
</feature>
<accession>A0A3M6URI3</accession>
<keyword evidence="12" id="KW-1185">Reference proteome</keyword>
<keyword evidence="7 8" id="KW-0482">Metalloprotease</keyword>
<comment type="caution">
    <text evidence="8">Lacks conserved residue(s) required for the propagation of feature annotation.</text>
</comment>
<dbReference type="InterPro" id="IPR003582">
    <property type="entry name" value="ShKT_dom"/>
</dbReference>
<keyword evidence="6 8" id="KW-0862">Zinc</keyword>
<keyword evidence="2" id="KW-0800">Toxin</keyword>
<feature type="active site" evidence="8">
    <location>
        <position position="187"/>
    </location>
</feature>
<evidence type="ECO:0000256" key="2">
    <source>
        <dbReference type="ARBA" id="ARBA00022656"/>
    </source>
</evidence>
<dbReference type="OrthoDB" id="291007at2759"/>
<keyword evidence="4 8" id="KW-0479">Metal-binding</keyword>
<feature type="signal peptide" evidence="9">
    <location>
        <begin position="1"/>
        <end position="36"/>
    </location>
</feature>
<evidence type="ECO:0000259" key="10">
    <source>
        <dbReference type="PROSITE" id="PS51864"/>
    </source>
</evidence>
<proteinExistence type="predicted"/>
<feature type="chain" id="PRO_5017846269" description="Metalloendopeptidase" evidence="9">
    <location>
        <begin position="37"/>
        <end position="346"/>
    </location>
</feature>
<dbReference type="GO" id="GO:0090729">
    <property type="term" value="F:toxin activity"/>
    <property type="evidence" value="ECO:0007669"/>
    <property type="project" value="UniProtKB-KW"/>
</dbReference>
<keyword evidence="3 8" id="KW-0645">Protease</keyword>
<dbReference type="Pfam" id="PF01400">
    <property type="entry name" value="Astacin"/>
    <property type="match status" value="1"/>
</dbReference>
<dbReference type="InterPro" id="IPR006026">
    <property type="entry name" value="Peptidase_Metallo"/>
</dbReference>
<sequence length="346" mass="40196">MQKRYLLPKVASRSIVRMRKNFLVLLLCLSFVRCESRRVTDYGDYLVQDYVDIDASIPRAEENLGLFEGDIVIDEDTERYLTGGGIMSRDAVVSPILYWPKGVIYYMFDEKLEPLKIDIIKRGIHHLKERTCIKFVHIPKNNTRHKSYVRFFSGNGCYSRVGRDPTDVEQTISIGDGCERIGTVVHEIMHALGFFHEHTRPDRDKYIKIDWTNIEEEHSRNFQKYPRDLGSSFGKPYDYDSVMHYSRFAFSKDLDVPTIIPADGEASIGQRLGLSYYDREEINTLYRCHEDCVDKMSPYRCIGRSILGSCESPRFQEMMIESCPKTCKFCGKRDSTIKVSKKAHQK</sequence>
<dbReference type="PRINTS" id="PR00480">
    <property type="entry name" value="ASTACIN"/>
</dbReference>
<dbReference type="GO" id="GO:0004222">
    <property type="term" value="F:metalloendopeptidase activity"/>
    <property type="evidence" value="ECO:0007669"/>
    <property type="project" value="UniProtKB-UniRule"/>
</dbReference>
<dbReference type="EC" id="3.4.24.-" evidence="9"/>
<feature type="domain" description="Peptidase M12A" evidence="10">
    <location>
        <begin position="90"/>
        <end position="289"/>
    </location>
</feature>
<dbReference type="EMBL" id="RCHS01000872">
    <property type="protein sequence ID" value="RMX56261.1"/>
    <property type="molecule type" value="Genomic_DNA"/>
</dbReference>
<gene>
    <name evidence="11" type="ORF">pdam_00011448</name>
</gene>
<dbReference type="Proteomes" id="UP000275408">
    <property type="component" value="Unassembled WGS sequence"/>
</dbReference>
<dbReference type="GO" id="GO:0006508">
    <property type="term" value="P:proteolysis"/>
    <property type="evidence" value="ECO:0007669"/>
    <property type="project" value="UniProtKB-KW"/>
</dbReference>
<dbReference type="AlphaFoldDB" id="A0A3M6URI3"/>
<comment type="function">
    <text evidence="1">Metalloprotease.</text>
</comment>
<dbReference type="CDD" id="cd04280">
    <property type="entry name" value="ZnMc_astacin_like"/>
    <property type="match status" value="1"/>
</dbReference>
<evidence type="ECO:0000313" key="12">
    <source>
        <dbReference type="Proteomes" id="UP000275408"/>
    </source>
</evidence>
<evidence type="ECO:0000313" key="11">
    <source>
        <dbReference type="EMBL" id="RMX56261.1"/>
    </source>
</evidence>
<dbReference type="Gene3D" id="1.10.10.1870">
    <property type="entry name" value="ShTK domain-like"/>
    <property type="match status" value="1"/>
</dbReference>
<reference evidence="11 12" key="1">
    <citation type="journal article" date="2018" name="Sci. Rep.">
        <title>Comparative analysis of the Pocillopora damicornis genome highlights role of immune system in coral evolution.</title>
        <authorList>
            <person name="Cunning R."/>
            <person name="Bay R.A."/>
            <person name="Gillette P."/>
            <person name="Baker A.C."/>
            <person name="Traylor-Knowles N."/>
        </authorList>
    </citation>
    <scope>NUCLEOTIDE SEQUENCE [LARGE SCALE GENOMIC DNA]</scope>
    <source>
        <strain evidence="11">RSMAS</strain>
        <tissue evidence="11">Whole animal</tissue>
    </source>
</reference>
<comment type="caution">
    <text evidence="11">The sequence shown here is derived from an EMBL/GenBank/DDBJ whole genome shotgun (WGS) entry which is preliminary data.</text>
</comment>
<evidence type="ECO:0000256" key="9">
    <source>
        <dbReference type="RuleBase" id="RU361183"/>
    </source>
</evidence>
<dbReference type="SMART" id="SM00235">
    <property type="entry name" value="ZnMc"/>
    <property type="match status" value="1"/>
</dbReference>
<protein>
    <recommendedName>
        <fullName evidence="9">Metalloendopeptidase</fullName>
        <ecNumber evidence="9">3.4.24.-</ecNumber>
    </recommendedName>
</protein>
<dbReference type="InterPro" id="IPR024079">
    <property type="entry name" value="MetalloPept_cat_dom_sf"/>
</dbReference>
<dbReference type="Gene3D" id="3.40.390.10">
    <property type="entry name" value="Collagenase (Catalytic Domain)"/>
    <property type="match status" value="1"/>
</dbReference>
<organism evidence="11 12">
    <name type="scientific">Pocillopora damicornis</name>
    <name type="common">Cauliflower coral</name>
    <name type="synonym">Millepora damicornis</name>
    <dbReference type="NCBI Taxonomy" id="46731"/>
    <lineage>
        <taxon>Eukaryota</taxon>
        <taxon>Metazoa</taxon>
        <taxon>Cnidaria</taxon>
        <taxon>Anthozoa</taxon>
        <taxon>Hexacorallia</taxon>
        <taxon>Scleractinia</taxon>
        <taxon>Astrocoeniina</taxon>
        <taxon>Pocilloporidae</taxon>
        <taxon>Pocillopora</taxon>
    </lineage>
</organism>
<evidence type="ECO:0000256" key="4">
    <source>
        <dbReference type="ARBA" id="ARBA00022723"/>
    </source>
</evidence>
<evidence type="ECO:0000256" key="6">
    <source>
        <dbReference type="ARBA" id="ARBA00022833"/>
    </source>
</evidence>
<comment type="cofactor">
    <cofactor evidence="8 9">
        <name>Zn(2+)</name>
        <dbReference type="ChEBI" id="CHEBI:29105"/>
    </cofactor>
    <text evidence="8 9">Binds 1 zinc ion per subunit.</text>
</comment>
<dbReference type="PROSITE" id="PS51864">
    <property type="entry name" value="ASTACIN"/>
    <property type="match status" value="1"/>
</dbReference>
<keyword evidence="9" id="KW-0732">Signal</keyword>
<evidence type="ECO:0000256" key="5">
    <source>
        <dbReference type="ARBA" id="ARBA00022801"/>
    </source>
</evidence>
<feature type="binding site" evidence="8">
    <location>
        <position position="196"/>
    </location>
    <ligand>
        <name>Zn(2+)</name>
        <dbReference type="ChEBI" id="CHEBI:29105"/>
        <note>catalytic</note>
    </ligand>
</feature>
<name>A0A3M6URI3_POCDA</name>
<keyword evidence="5 8" id="KW-0378">Hydrolase</keyword>
<dbReference type="GO" id="GO:0008270">
    <property type="term" value="F:zinc ion binding"/>
    <property type="evidence" value="ECO:0007669"/>
    <property type="project" value="UniProtKB-UniRule"/>
</dbReference>
<dbReference type="Pfam" id="PF01549">
    <property type="entry name" value="ShK"/>
    <property type="match status" value="1"/>
</dbReference>
<dbReference type="InterPro" id="IPR001506">
    <property type="entry name" value="Peptidase_M12A"/>
</dbReference>
<dbReference type="SUPFAM" id="SSF55486">
    <property type="entry name" value="Metalloproteases ('zincins'), catalytic domain"/>
    <property type="match status" value="1"/>
</dbReference>
<dbReference type="PANTHER" id="PTHR10127:SF780">
    <property type="entry name" value="METALLOENDOPEPTIDASE"/>
    <property type="match status" value="1"/>
</dbReference>
<evidence type="ECO:0000256" key="1">
    <source>
        <dbReference type="ARBA" id="ARBA00002657"/>
    </source>
</evidence>
<dbReference type="PANTHER" id="PTHR10127">
    <property type="entry name" value="DISCOIDIN, CUB, EGF, LAMININ , AND ZINC METALLOPROTEASE DOMAIN CONTAINING"/>
    <property type="match status" value="1"/>
</dbReference>
<dbReference type="InterPro" id="IPR034035">
    <property type="entry name" value="Astacin-like_dom"/>
</dbReference>
<feature type="binding site" evidence="8">
    <location>
        <position position="186"/>
    </location>
    <ligand>
        <name>Zn(2+)</name>
        <dbReference type="ChEBI" id="CHEBI:29105"/>
        <note>catalytic</note>
    </ligand>
</feature>
<evidence type="ECO:0000256" key="7">
    <source>
        <dbReference type="ARBA" id="ARBA00023049"/>
    </source>
</evidence>
<dbReference type="SMART" id="SM00254">
    <property type="entry name" value="ShKT"/>
    <property type="match status" value="1"/>
</dbReference>
<evidence type="ECO:0000256" key="3">
    <source>
        <dbReference type="ARBA" id="ARBA00022670"/>
    </source>
</evidence>
<evidence type="ECO:0000256" key="8">
    <source>
        <dbReference type="PROSITE-ProRule" id="PRU01211"/>
    </source>
</evidence>